<evidence type="ECO:0000313" key="2">
    <source>
        <dbReference type="Proteomes" id="UP000182135"/>
    </source>
</evidence>
<dbReference type="EMBL" id="FOOE01000001">
    <property type="protein sequence ID" value="SFF50445.1"/>
    <property type="molecule type" value="Genomic_DNA"/>
</dbReference>
<proteinExistence type="predicted"/>
<sequence>MYDAKKDPKDNLNTINKFNSIIDRGFYNGTSYNLVYNKTCYIPKENIITEINNGLE</sequence>
<accession>A0A1I2J6U7</accession>
<keyword evidence="2" id="KW-1185">Reference proteome</keyword>
<gene>
    <name evidence="1" type="ORF">SAMN04487885_101194</name>
</gene>
<evidence type="ECO:0000313" key="1">
    <source>
        <dbReference type="EMBL" id="SFF50445.1"/>
    </source>
</evidence>
<reference evidence="1 2" key="1">
    <citation type="submission" date="2016-10" db="EMBL/GenBank/DDBJ databases">
        <authorList>
            <person name="de Groot N.N."/>
        </authorList>
    </citation>
    <scope>NUCLEOTIDE SEQUENCE [LARGE SCALE GENOMIC DNA]</scope>
    <source>
        <strain evidence="1 2">NLAE-zl-G419</strain>
    </source>
</reference>
<dbReference type="Proteomes" id="UP000182135">
    <property type="component" value="Unassembled WGS sequence"/>
</dbReference>
<organism evidence="1 2">
    <name type="scientific">Clostridium cadaveris</name>
    <dbReference type="NCBI Taxonomy" id="1529"/>
    <lineage>
        <taxon>Bacteria</taxon>
        <taxon>Bacillati</taxon>
        <taxon>Bacillota</taxon>
        <taxon>Clostridia</taxon>
        <taxon>Eubacteriales</taxon>
        <taxon>Clostridiaceae</taxon>
        <taxon>Clostridium</taxon>
    </lineage>
</organism>
<dbReference type="STRING" id="1529.SAMN04487885_101194"/>
<dbReference type="AlphaFoldDB" id="A0A1I2J6U7"/>
<dbReference type="RefSeq" id="WP_155850252.1">
    <property type="nucleotide sequence ID" value="NZ_BAAACD010000001.1"/>
</dbReference>
<protein>
    <submittedName>
        <fullName evidence="1">Uncharacterized protein</fullName>
    </submittedName>
</protein>
<name>A0A1I2J6U7_9CLOT</name>